<dbReference type="Proteomes" id="UP000315400">
    <property type="component" value="Unassembled WGS sequence"/>
</dbReference>
<keyword evidence="5 9" id="KW-0276">Fatty acid metabolism</keyword>
<dbReference type="PROSITE" id="PS50968">
    <property type="entry name" value="BIOTINYL_LIPOYL"/>
    <property type="match status" value="1"/>
</dbReference>
<dbReference type="InterPro" id="IPR000089">
    <property type="entry name" value="Biotin_lipoyl"/>
</dbReference>
<comment type="function">
    <text evidence="1 9">This protein is a component of the acetyl coenzyme A carboxylase complex; first, biotin carboxylase catalyzes the carboxylation of the carrier protein and then the transcarboxylase transfers the carboxyl group to form malonyl-CoA.</text>
</comment>
<evidence type="ECO:0000256" key="1">
    <source>
        <dbReference type="ARBA" id="ARBA00003761"/>
    </source>
</evidence>
<keyword evidence="4 9" id="KW-0444">Lipid biosynthesis</keyword>
<dbReference type="AlphaFoldDB" id="A0A540VTF6"/>
<comment type="caution">
    <text evidence="12">The sequence shown here is derived from an EMBL/GenBank/DDBJ whole genome shotgun (WGS) entry which is preliminary data.</text>
</comment>
<organism evidence="12 13">
    <name type="scientific">Spiribacter salinus</name>
    <dbReference type="NCBI Taxonomy" id="1335746"/>
    <lineage>
        <taxon>Bacteria</taxon>
        <taxon>Pseudomonadati</taxon>
        <taxon>Pseudomonadota</taxon>
        <taxon>Gammaproteobacteria</taxon>
        <taxon>Chromatiales</taxon>
        <taxon>Ectothiorhodospiraceae</taxon>
        <taxon>Spiribacter</taxon>
    </lineage>
</organism>
<gene>
    <name evidence="12" type="ORF">FKY71_05505</name>
</gene>
<reference evidence="12 13" key="1">
    <citation type="submission" date="2019-06" db="EMBL/GenBank/DDBJ databases">
        <title>Metagenome assembled Genome of Spiribacter salinus SL48-SHIP from the microbial mat of Salt Lake 48 (Novosibirsk region, Russia).</title>
        <authorList>
            <person name="Shipova A."/>
            <person name="Rozanov A.S."/>
            <person name="Bryanskaya A.V."/>
            <person name="Peltek S.E."/>
        </authorList>
    </citation>
    <scope>NUCLEOTIDE SEQUENCE [LARGE SCALE GENOMIC DNA]</scope>
    <source>
        <strain evidence="12">SL48-SHIP-2</strain>
    </source>
</reference>
<evidence type="ECO:0000256" key="6">
    <source>
        <dbReference type="ARBA" id="ARBA00023098"/>
    </source>
</evidence>
<feature type="compositionally biased region" description="Low complexity" evidence="10">
    <location>
        <begin position="48"/>
        <end position="72"/>
    </location>
</feature>
<dbReference type="Pfam" id="PF00364">
    <property type="entry name" value="Biotin_lipoyl"/>
    <property type="match status" value="1"/>
</dbReference>
<dbReference type="InterPro" id="IPR001882">
    <property type="entry name" value="Biotin_BS"/>
</dbReference>
<dbReference type="STRING" id="1260251.SPISAL_00605"/>
<evidence type="ECO:0000313" key="12">
    <source>
        <dbReference type="EMBL" id="TQF00023.1"/>
    </source>
</evidence>
<accession>A0A540VTF6</accession>
<proteinExistence type="predicted"/>
<evidence type="ECO:0000313" key="13">
    <source>
        <dbReference type="Proteomes" id="UP000315400"/>
    </source>
</evidence>
<dbReference type="PANTHER" id="PTHR45266">
    <property type="entry name" value="OXALOACETATE DECARBOXYLASE ALPHA CHAIN"/>
    <property type="match status" value="1"/>
</dbReference>
<keyword evidence="6 9" id="KW-0443">Lipid metabolism</keyword>
<dbReference type="PROSITE" id="PS00188">
    <property type="entry name" value="BIOTIN"/>
    <property type="match status" value="1"/>
</dbReference>
<keyword evidence="7 9" id="KW-0275">Fatty acid biosynthesis</keyword>
<evidence type="ECO:0000256" key="9">
    <source>
        <dbReference type="RuleBase" id="RU364072"/>
    </source>
</evidence>
<dbReference type="CDD" id="cd06850">
    <property type="entry name" value="biotinyl_domain"/>
    <property type="match status" value="1"/>
</dbReference>
<feature type="region of interest" description="Disordered" evidence="10">
    <location>
        <begin position="36"/>
        <end position="73"/>
    </location>
</feature>
<dbReference type="GO" id="GO:0003989">
    <property type="term" value="F:acetyl-CoA carboxylase activity"/>
    <property type="evidence" value="ECO:0007669"/>
    <property type="project" value="InterPro"/>
</dbReference>
<keyword evidence="12" id="KW-0436">Ligase</keyword>
<dbReference type="SUPFAM" id="SSF51230">
    <property type="entry name" value="Single hybrid motif"/>
    <property type="match status" value="1"/>
</dbReference>
<dbReference type="EMBL" id="VIFK01000027">
    <property type="protein sequence ID" value="TQF00023.1"/>
    <property type="molecule type" value="Genomic_DNA"/>
</dbReference>
<sequence>MDIRKIKRLIELLDESGVNEIEIHEGEESVRIARGAPAAPAPAPAPAPVAAAAPAPAPAPAETASASATPEVTGHAVRSPMVGTFYRSPAPDAAPFVEEGQTVSAGDTLCIIEAMKMLNQIEADRSGVVSSVLLENGQPVEFDQPLFIIE</sequence>
<dbReference type="FunFam" id="2.40.50.100:FF:000003">
    <property type="entry name" value="Acetyl-CoA carboxylase biotin carboxyl carrier protein"/>
    <property type="match status" value="1"/>
</dbReference>
<protein>
    <recommendedName>
        <fullName evidence="3 9">Biotin carboxyl carrier protein of acetyl-CoA carboxylase</fullName>
    </recommendedName>
</protein>
<evidence type="ECO:0000256" key="5">
    <source>
        <dbReference type="ARBA" id="ARBA00022832"/>
    </source>
</evidence>
<comment type="pathway">
    <text evidence="2 9">Lipid metabolism; fatty acid biosynthesis.</text>
</comment>
<evidence type="ECO:0000259" key="11">
    <source>
        <dbReference type="PROSITE" id="PS50968"/>
    </source>
</evidence>
<evidence type="ECO:0000256" key="2">
    <source>
        <dbReference type="ARBA" id="ARBA00005194"/>
    </source>
</evidence>
<evidence type="ECO:0000256" key="4">
    <source>
        <dbReference type="ARBA" id="ARBA00022516"/>
    </source>
</evidence>
<evidence type="ECO:0000256" key="3">
    <source>
        <dbReference type="ARBA" id="ARBA00017562"/>
    </source>
</evidence>
<dbReference type="InterPro" id="IPR001249">
    <property type="entry name" value="AcCoA_biotinCC"/>
</dbReference>
<evidence type="ECO:0000256" key="8">
    <source>
        <dbReference type="ARBA" id="ARBA00023267"/>
    </source>
</evidence>
<feature type="domain" description="Lipoyl-binding" evidence="11">
    <location>
        <begin position="67"/>
        <end position="150"/>
    </location>
</feature>
<dbReference type="InterPro" id="IPR011053">
    <property type="entry name" value="Single_hybrid_motif"/>
</dbReference>
<dbReference type="UniPathway" id="UPA00094"/>
<keyword evidence="8 9" id="KW-0092">Biotin</keyword>
<dbReference type="PANTHER" id="PTHR45266:SF3">
    <property type="entry name" value="OXALOACETATE DECARBOXYLASE ALPHA CHAIN"/>
    <property type="match status" value="1"/>
</dbReference>
<evidence type="ECO:0000256" key="10">
    <source>
        <dbReference type="SAM" id="MobiDB-lite"/>
    </source>
</evidence>
<dbReference type="RefSeq" id="WP_222518996.1">
    <property type="nucleotide sequence ID" value="NZ_MBFX01000003.1"/>
</dbReference>
<dbReference type="GO" id="GO:0009317">
    <property type="term" value="C:acetyl-CoA carboxylase complex"/>
    <property type="evidence" value="ECO:0007669"/>
    <property type="project" value="InterPro"/>
</dbReference>
<dbReference type="InterPro" id="IPR050709">
    <property type="entry name" value="Biotin_Carboxyl_Carrier/Decarb"/>
</dbReference>
<dbReference type="PRINTS" id="PR01071">
    <property type="entry name" value="ACOABIOTINCC"/>
</dbReference>
<dbReference type="Gene3D" id="2.40.50.100">
    <property type="match status" value="1"/>
</dbReference>
<name>A0A540VTF6_9GAMM</name>
<dbReference type="NCBIfam" id="TIGR00531">
    <property type="entry name" value="BCCP"/>
    <property type="match status" value="1"/>
</dbReference>
<evidence type="ECO:0000256" key="7">
    <source>
        <dbReference type="ARBA" id="ARBA00023160"/>
    </source>
</evidence>
<dbReference type="GO" id="GO:0006633">
    <property type="term" value="P:fatty acid biosynthetic process"/>
    <property type="evidence" value="ECO:0007669"/>
    <property type="project" value="UniProtKB-UniPathway"/>
</dbReference>